<gene>
    <name evidence="3" type="ORF">BN977_04046</name>
</gene>
<keyword evidence="4" id="KW-1185">Reference proteome</keyword>
<dbReference type="SMART" id="SM00530">
    <property type="entry name" value="HTH_XRE"/>
    <property type="match status" value="1"/>
</dbReference>
<dbReference type="SUPFAM" id="SSF47413">
    <property type="entry name" value="lambda repressor-like DNA-binding domains"/>
    <property type="match status" value="1"/>
</dbReference>
<dbReference type="CDD" id="cd02209">
    <property type="entry name" value="cupin_XRE_C"/>
    <property type="match status" value="1"/>
</dbReference>
<dbReference type="Pfam" id="PF07883">
    <property type="entry name" value="Cupin_2"/>
    <property type="match status" value="1"/>
</dbReference>
<keyword evidence="1" id="KW-0238">DNA-binding</keyword>
<evidence type="ECO:0000256" key="1">
    <source>
        <dbReference type="ARBA" id="ARBA00023125"/>
    </source>
</evidence>
<dbReference type="RefSeq" id="WP_036400887.1">
    <property type="nucleotide sequence ID" value="NZ_CCBB010000003.1"/>
</dbReference>
<feature type="domain" description="HTH cro/C1-type" evidence="2">
    <location>
        <begin position="5"/>
        <end position="59"/>
    </location>
</feature>
<dbReference type="SUPFAM" id="SSF51182">
    <property type="entry name" value="RmlC-like cupins"/>
    <property type="match status" value="1"/>
</dbReference>
<evidence type="ECO:0000313" key="4">
    <source>
        <dbReference type="Proteomes" id="UP000028870"/>
    </source>
</evidence>
<dbReference type="Proteomes" id="UP000028870">
    <property type="component" value="Unassembled WGS sequence"/>
</dbReference>
<comment type="caution">
    <text evidence="3">The sequence shown here is derived from an EMBL/GenBank/DDBJ whole genome shotgun (WGS) entry which is preliminary data.</text>
</comment>
<dbReference type="AlphaFoldDB" id="W9B352"/>
<dbReference type="InterPro" id="IPR001387">
    <property type="entry name" value="Cro/C1-type_HTH"/>
</dbReference>
<dbReference type="eggNOG" id="COG1396">
    <property type="taxonomic scope" value="Bacteria"/>
</dbReference>
<dbReference type="CDD" id="cd00093">
    <property type="entry name" value="HTH_XRE"/>
    <property type="match status" value="1"/>
</dbReference>
<sequence>MVALLRAVRTQHGMTLDDLAAATGLTKSYLSKVERGQSTPSIAAALKIARALDVDVAQLFSDDAAASSITVERAVTGSADRHHPVAAAMLGKAMSPFVVRPGRQFAGHPHPSHPGQEFLFVHAGQAELSYHGDIVTLAQGDCAYIDASVPHKLRQLGDQPAVVIVVAYDEPRAARR</sequence>
<dbReference type="STRING" id="258533.BN977_04046"/>
<proteinExistence type="predicted"/>
<dbReference type="InterPro" id="IPR014710">
    <property type="entry name" value="RmlC-like_jellyroll"/>
</dbReference>
<dbReference type="InterPro" id="IPR013096">
    <property type="entry name" value="Cupin_2"/>
</dbReference>
<dbReference type="GO" id="GO:0005829">
    <property type="term" value="C:cytosol"/>
    <property type="evidence" value="ECO:0007669"/>
    <property type="project" value="TreeGrafter"/>
</dbReference>
<dbReference type="EMBL" id="CCBB010000003">
    <property type="protein sequence ID" value="CDO09226.1"/>
    <property type="molecule type" value="Genomic_DNA"/>
</dbReference>
<dbReference type="GO" id="GO:0003677">
    <property type="term" value="F:DNA binding"/>
    <property type="evidence" value="ECO:0007669"/>
    <property type="project" value="UniProtKB-KW"/>
</dbReference>
<dbReference type="InterPro" id="IPR011051">
    <property type="entry name" value="RmlC_Cupin_sf"/>
</dbReference>
<protein>
    <submittedName>
        <fullName evidence="3">XRE family transcriptional regulator</fullName>
    </submittedName>
</protein>
<dbReference type="InterPro" id="IPR010982">
    <property type="entry name" value="Lambda_DNA-bd_dom_sf"/>
</dbReference>
<dbReference type="InterPro" id="IPR050807">
    <property type="entry name" value="TransReg_Diox_bact_type"/>
</dbReference>
<dbReference type="Gene3D" id="1.10.260.40">
    <property type="entry name" value="lambda repressor-like DNA-binding domains"/>
    <property type="match status" value="1"/>
</dbReference>
<accession>W9B352</accession>
<dbReference type="PANTHER" id="PTHR46797:SF1">
    <property type="entry name" value="METHYLPHOSPHONATE SYNTHASE"/>
    <property type="match status" value="1"/>
</dbReference>
<evidence type="ECO:0000313" key="3">
    <source>
        <dbReference type="EMBL" id="CDO09226.1"/>
    </source>
</evidence>
<dbReference type="OrthoDB" id="3172468at2"/>
<dbReference type="PROSITE" id="PS50943">
    <property type="entry name" value="HTH_CROC1"/>
    <property type="match status" value="1"/>
</dbReference>
<reference evidence="3" key="2">
    <citation type="submission" date="2014-03" db="EMBL/GenBank/DDBJ databases">
        <authorList>
            <person name="Urmite Genomes"/>
        </authorList>
    </citation>
    <scope>NUCLEOTIDE SEQUENCE</scope>
    <source>
        <strain evidence="3">DSM 44829</strain>
    </source>
</reference>
<dbReference type="GO" id="GO:0003700">
    <property type="term" value="F:DNA-binding transcription factor activity"/>
    <property type="evidence" value="ECO:0007669"/>
    <property type="project" value="TreeGrafter"/>
</dbReference>
<dbReference type="Gene3D" id="2.60.120.10">
    <property type="entry name" value="Jelly Rolls"/>
    <property type="match status" value="1"/>
</dbReference>
<dbReference type="eggNOG" id="COG0662">
    <property type="taxonomic scope" value="Bacteria"/>
</dbReference>
<name>W9B352_MYCCO</name>
<evidence type="ECO:0000259" key="2">
    <source>
        <dbReference type="PROSITE" id="PS50943"/>
    </source>
</evidence>
<reference evidence="3" key="1">
    <citation type="submission" date="2014-03" db="EMBL/GenBank/DDBJ databases">
        <title>Draft Genome Sequence of Mycobacterium cosmeticum DSM 44829.</title>
        <authorList>
            <person name="Croce O."/>
            <person name="Robert C."/>
            <person name="Raoult D."/>
            <person name="Drancourt M."/>
        </authorList>
    </citation>
    <scope>NUCLEOTIDE SEQUENCE [LARGE SCALE GENOMIC DNA]</scope>
    <source>
        <strain evidence="3">DSM 44829</strain>
    </source>
</reference>
<dbReference type="Pfam" id="PF01381">
    <property type="entry name" value="HTH_3"/>
    <property type="match status" value="1"/>
</dbReference>
<organism evidence="3 4">
    <name type="scientific">Mycolicibacterium cosmeticum</name>
    <dbReference type="NCBI Taxonomy" id="258533"/>
    <lineage>
        <taxon>Bacteria</taxon>
        <taxon>Bacillati</taxon>
        <taxon>Actinomycetota</taxon>
        <taxon>Actinomycetes</taxon>
        <taxon>Mycobacteriales</taxon>
        <taxon>Mycobacteriaceae</taxon>
        <taxon>Mycolicibacterium</taxon>
    </lineage>
</organism>
<dbReference type="PANTHER" id="PTHR46797">
    <property type="entry name" value="HTH-TYPE TRANSCRIPTIONAL REGULATOR"/>
    <property type="match status" value="1"/>
</dbReference>